<dbReference type="SUPFAM" id="SSF57701">
    <property type="entry name" value="Zn2/Cys6 DNA-binding domain"/>
    <property type="match status" value="1"/>
</dbReference>
<dbReference type="InterPro" id="IPR021858">
    <property type="entry name" value="Fun_TF"/>
</dbReference>
<gene>
    <name evidence="3" type="ORF">E4U56_008429</name>
</gene>
<comment type="caution">
    <text evidence="3">The sequence shown here is derived from an EMBL/GenBank/DDBJ whole genome shotgun (WGS) entry which is preliminary data.</text>
</comment>
<dbReference type="AlphaFoldDB" id="A0A9P7MUB5"/>
<dbReference type="PANTHER" id="PTHR38791">
    <property type="entry name" value="ZN(II)2CYS6 TRANSCRIPTION FACTOR (EUROFUNG)-RELATED-RELATED"/>
    <property type="match status" value="1"/>
</dbReference>
<dbReference type="Gene3D" id="4.10.240.10">
    <property type="entry name" value="Zn(2)-C6 fungal-type DNA-binding domain"/>
    <property type="match status" value="1"/>
</dbReference>
<dbReference type="GO" id="GO:0008270">
    <property type="term" value="F:zinc ion binding"/>
    <property type="evidence" value="ECO:0007669"/>
    <property type="project" value="InterPro"/>
</dbReference>
<name>A0A9P7MUB5_9HYPO</name>
<protein>
    <recommendedName>
        <fullName evidence="2">Zn(2)-C6 fungal-type domain-containing protein</fullName>
    </recommendedName>
</protein>
<evidence type="ECO:0000259" key="2">
    <source>
        <dbReference type="PROSITE" id="PS50048"/>
    </source>
</evidence>
<dbReference type="InterPro" id="IPR036864">
    <property type="entry name" value="Zn2-C6_fun-type_DNA-bd_sf"/>
</dbReference>
<dbReference type="Pfam" id="PF11951">
    <property type="entry name" value="Fungal_trans_2"/>
    <property type="match status" value="1"/>
</dbReference>
<evidence type="ECO:0000256" key="1">
    <source>
        <dbReference type="ARBA" id="ARBA00023242"/>
    </source>
</evidence>
<dbReference type="SMART" id="SM00066">
    <property type="entry name" value="GAL4"/>
    <property type="match status" value="1"/>
</dbReference>
<dbReference type="CDD" id="cd00067">
    <property type="entry name" value="GAL4"/>
    <property type="match status" value="1"/>
</dbReference>
<reference evidence="3" key="1">
    <citation type="journal article" date="2020" name="bioRxiv">
        <title>Whole genome comparisons of ergot fungi reveals the divergence and evolution of species within the genus Claviceps are the result of varying mechanisms driving genome evolution and host range expansion.</title>
        <authorList>
            <person name="Wyka S.A."/>
            <person name="Mondo S.J."/>
            <person name="Liu M."/>
            <person name="Dettman J."/>
            <person name="Nalam V."/>
            <person name="Broders K.D."/>
        </authorList>
    </citation>
    <scope>NUCLEOTIDE SEQUENCE</scope>
    <source>
        <strain evidence="3">CCC 1102</strain>
    </source>
</reference>
<dbReference type="EMBL" id="SRPS01000097">
    <property type="protein sequence ID" value="KAG5969319.1"/>
    <property type="molecule type" value="Genomic_DNA"/>
</dbReference>
<dbReference type="PANTHER" id="PTHR38791:SF1">
    <property type="entry name" value="TRANSCRIPTION FACTOR, PUTATIVE-RELATED"/>
    <property type="match status" value="1"/>
</dbReference>
<dbReference type="Pfam" id="PF00172">
    <property type="entry name" value="Zn_clus"/>
    <property type="match status" value="1"/>
</dbReference>
<dbReference type="OrthoDB" id="2991872at2759"/>
<feature type="domain" description="Zn(2)-C6 fungal-type" evidence="2">
    <location>
        <begin position="10"/>
        <end position="39"/>
    </location>
</feature>
<dbReference type="PROSITE" id="PS00463">
    <property type="entry name" value="ZN2_CY6_FUNGAL_1"/>
    <property type="match status" value="1"/>
</dbReference>
<dbReference type="InterPro" id="IPR001138">
    <property type="entry name" value="Zn2Cys6_DnaBD"/>
</dbReference>
<sequence length="526" mass="58934">MVFSGRPSTACLACRRRRLNCDRIPAGCSQCKRKNIVCTGYRDPSALRVKDETAKTWCKFEKKVKGCASTVKTSLPPAAAPKTMAKLSAAEMVFDVQISTTPPCGRADEPLKSFDLNITVPLRNSSHYLSITYFFSSYIYATSFQAYVPAFFLDSPRTGDACSAAIEATALAAYSRRARSCTGLEESRKRYAKALAQVNKLLSSPESAVLDRTLACVLVLGLFEAIVFEGGARPANWTAHTHGAMQLLRLRGSQQFKSRLSRSISSHASNNIKTCCIQRSVPVPEDFLEFDRELRSLHDILDPSTIMAPMMHAVASLKAKALANPDCNLIHDALRLDRQILLLSKTVPDWMVYEIRPECDSPSWAYKRACHHYPDARAAKAWNGIRLFQFFLVVFIMDSLSPKDDNARRRLSKLRIPDSSKSLSKYVEELKEYVTKTMDVISTDLLATIPMFLENDEHGRRFIPVARSLVWPLAIVECSDLSPKPARQFARQHLDMLAGDLNIPEAVHPARFDDPVEDWLHLFHLG</sequence>
<keyword evidence="1" id="KW-0539">Nucleus</keyword>
<accession>A0A9P7MUB5</accession>
<organism evidence="3 4">
    <name type="scientific">Claviceps arundinis</name>
    <dbReference type="NCBI Taxonomy" id="1623583"/>
    <lineage>
        <taxon>Eukaryota</taxon>
        <taxon>Fungi</taxon>
        <taxon>Dikarya</taxon>
        <taxon>Ascomycota</taxon>
        <taxon>Pezizomycotina</taxon>
        <taxon>Sordariomycetes</taxon>
        <taxon>Hypocreomycetidae</taxon>
        <taxon>Hypocreales</taxon>
        <taxon>Clavicipitaceae</taxon>
        <taxon>Claviceps</taxon>
    </lineage>
</organism>
<dbReference type="PROSITE" id="PS50048">
    <property type="entry name" value="ZN2_CY6_FUNGAL_2"/>
    <property type="match status" value="1"/>
</dbReference>
<dbReference type="Proteomes" id="UP000784919">
    <property type="component" value="Unassembled WGS sequence"/>
</dbReference>
<evidence type="ECO:0000313" key="4">
    <source>
        <dbReference type="Proteomes" id="UP000784919"/>
    </source>
</evidence>
<evidence type="ECO:0000313" key="3">
    <source>
        <dbReference type="EMBL" id="KAG5969319.1"/>
    </source>
</evidence>
<dbReference type="GO" id="GO:0000981">
    <property type="term" value="F:DNA-binding transcription factor activity, RNA polymerase II-specific"/>
    <property type="evidence" value="ECO:0007669"/>
    <property type="project" value="InterPro"/>
</dbReference>
<dbReference type="InterPro" id="IPR053175">
    <property type="entry name" value="DHMBA_Reg_Transcription_Factor"/>
</dbReference>
<proteinExistence type="predicted"/>